<protein>
    <submittedName>
        <fullName evidence="1">Uncharacterized protein</fullName>
    </submittedName>
</protein>
<dbReference type="Proteomes" id="UP001241169">
    <property type="component" value="Unassembled WGS sequence"/>
</dbReference>
<reference evidence="1 2" key="1">
    <citation type="submission" date="2016-10" db="EMBL/GenBank/DDBJ databases">
        <title>The genome sequence of Colletotrichum fioriniae PJ7.</title>
        <authorList>
            <person name="Baroncelli R."/>
        </authorList>
    </citation>
    <scope>NUCLEOTIDE SEQUENCE [LARGE SCALE GENOMIC DNA]</scope>
    <source>
        <strain evidence="1 2">IMI 384185</strain>
    </source>
</reference>
<evidence type="ECO:0000313" key="1">
    <source>
        <dbReference type="EMBL" id="KAK1544175.1"/>
    </source>
</evidence>
<dbReference type="GeneID" id="85372987"/>
<dbReference type="EMBL" id="MOPA01000003">
    <property type="protein sequence ID" value="KAK1544175.1"/>
    <property type="molecule type" value="Genomic_DNA"/>
</dbReference>
<keyword evidence="2" id="KW-1185">Reference proteome</keyword>
<accession>A0ABQ9SXV6</accession>
<organism evidence="1 2">
    <name type="scientific">Colletotrichum paranaense</name>
    <dbReference type="NCBI Taxonomy" id="1914294"/>
    <lineage>
        <taxon>Eukaryota</taxon>
        <taxon>Fungi</taxon>
        <taxon>Dikarya</taxon>
        <taxon>Ascomycota</taxon>
        <taxon>Pezizomycotina</taxon>
        <taxon>Sordariomycetes</taxon>
        <taxon>Hypocreomycetidae</taxon>
        <taxon>Glomerellales</taxon>
        <taxon>Glomerellaceae</taxon>
        <taxon>Colletotrichum</taxon>
        <taxon>Colletotrichum acutatum species complex</taxon>
    </lineage>
</organism>
<proteinExistence type="predicted"/>
<name>A0ABQ9SXV6_9PEZI</name>
<dbReference type="RefSeq" id="XP_060353294.1">
    <property type="nucleotide sequence ID" value="XM_060489088.1"/>
</dbReference>
<gene>
    <name evidence="1" type="ORF">CPAR01_04808</name>
</gene>
<sequence>MHVKGTQKLGHRVCECWNLAALWLPPVPRPDNRERGRHLSNIQLRGVSSLQRRAYHDEGKRRAKHQCKPQTVTRETRFALVEAPDVAMVPPRSQHLIQKGNPTATTVPNRTCMHRQEEECGLAD</sequence>
<comment type="caution">
    <text evidence="1">The sequence shown here is derived from an EMBL/GenBank/DDBJ whole genome shotgun (WGS) entry which is preliminary data.</text>
</comment>
<evidence type="ECO:0000313" key="2">
    <source>
        <dbReference type="Proteomes" id="UP001241169"/>
    </source>
</evidence>